<keyword evidence="2" id="KW-0687">Ribonucleoprotein</keyword>
<dbReference type="Pfam" id="PF01248">
    <property type="entry name" value="Ribosomal_L7Ae"/>
    <property type="match status" value="1"/>
</dbReference>
<evidence type="ECO:0000313" key="3">
    <source>
        <dbReference type="Proteomes" id="UP000235682"/>
    </source>
</evidence>
<protein>
    <submittedName>
        <fullName evidence="2">50S ribosomal protein L7ae</fullName>
    </submittedName>
</protein>
<evidence type="ECO:0000313" key="2">
    <source>
        <dbReference type="EMBL" id="PMC59117.1"/>
    </source>
</evidence>
<dbReference type="Gene3D" id="3.30.1330.30">
    <property type="match status" value="1"/>
</dbReference>
<dbReference type="STRING" id="84521.SAMN04487994_10725"/>
<dbReference type="OrthoDB" id="9794863at2"/>
<dbReference type="Proteomes" id="UP000235682">
    <property type="component" value="Unassembled WGS sequence"/>
</dbReference>
<gene>
    <name evidence="2" type="ORF">CJ205_01220</name>
</gene>
<proteinExistence type="predicted"/>
<dbReference type="SUPFAM" id="SSF55315">
    <property type="entry name" value="L30e-like"/>
    <property type="match status" value="1"/>
</dbReference>
<name>A0A1G8PG31_9LACT</name>
<dbReference type="InterPro" id="IPR029064">
    <property type="entry name" value="Ribosomal_eL30-like_sf"/>
</dbReference>
<dbReference type="GO" id="GO:0005840">
    <property type="term" value="C:ribosome"/>
    <property type="evidence" value="ECO:0007669"/>
    <property type="project" value="UniProtKB-KW"/>
</dbReference>
<reference evidence="2 3" key="1">
    <citation type="submission" date="2017-09" db="EMBL/GenBank/DDBJ databases">
        <title>Bacterial strain isolated from the female urinary microbiota.</title>
        <authorList>
            <person name="Thomas-White K."/>
            <person name="Kumar N."/>
            <person name="Forster S."/>
            <person name="Putonti C."/>
            <person name="Lawley T."/>
            <person name="Wolfe A.J."/>
        </authorList>
    </citation>
    <scope>NUCLEOTIDE SEQUENCE [LARGE SCALE GENOMIC DNA]</scope>
    <source>
        <strain evidence="2 3">UMB0852</strain>
    </source>
</reference>
<keyword evidence="2" id="KW-0689">Ribosomal protein</keyword>
<accession>A0A1G8PG31</accession>
<keyword evidence="3" id="KW-1185">Reference proteome</keyword>
<evidence type="ECO:0000259" key="1">
    <source>
        <dbReference type="Pfam" id="PF01248"/>
    </source>
</evidence>
<dbReference type="EMBL" id="PNHE01000002">
    <property type="protein sequence ID" value="PMC59117.1"/>
    <property type="molecule type" value="Genomic_DNA"/>
</dbReference>
<dbReference type="InterPro" id="IPR004038">
    <property type="entry name" value="Ribosomal_eL8/eL30/eS12/Gad45"/>
</dbReference>
<feature type="domain" description="Ribosomal protein eL8/eL30/eS12/Gadd45" evidence="1">
    <location>
        <begin position="10"/>
        <end position="85"/>
    </location>
</feature>
<dbReference type="RefSeq" id="WP_092086840.1">
    <property type="nucleotide sequence ID" value="NZ_FNEL01000072.1"/>
</dbReference>
<organism evidence="2 3">
    <name type="scientific">Dolosicoccus paucivorans</name>
    <dbReference type="NCBI Taxonomy" id="84521"/>
    <lineage>
        <taxon>Bacteria</taxon>
        <taxon>Bacillati</taxon>
        <taxon>Bacillota</taxon>
        <taxon>Bacilli</taxon>
        <taxon>Lactobacillales</taxon>
        <taxon>Aerococcaceae</taxon>
        <taxon>Dolosicoccus</taxon>
    </lineage>
</organism>
<sequence length="106" mass="11753">MLKQKQLNLLGLGLRSRNLITGTELVEKGIKSGEVVLIICAKNASKNTIENLTYLANQQQVPLDLTLTTEEITEALGRPRTVCGFSNRGMAKRYLSYLDESKGELK</sequence>
<comment type="caution">
    <text evidence="2">The sequence shown here is derived from an EMBL/GenBank/DDBJ whole genome shotgun (WGS) entry which is preliminary data.</text>
</comment>
<dbReference type="AlphaFoldDB" id="A0A1G8PG31"/>